<dbReference type="Gene3D" id="1.10.101.10">
    <property type="entry name" value="PGBD-like superfamily/PGBD"/>
    <property type="match status" value="1"/>
</dbReference>
<evidence type="ECO:0000256" key="4">
    <source>
        <dbReference type="ARBA" id="ARBA00022960"/>
    </source>
</evidence>
<dbReference type="PROSITE" id="PS52029">
    <property type="entry name" value="LD_TPASE"/>
    <property type="match status" value="1"/>
</dbReference>
<evidence type="ECO:0000256" key="7">
    <source>
        <dbReference type="PROSITE-ProRule" id="PRU01373"/>
    </source>
</evidence>
<reference evidence="9 10" key="1">
    <citation type="submission" date="2018-04" db="EMBL/GenBank/DDBJ databases">
        <title>Genomic Encyclopedia of Archaeal and Bacterial Type Strains, Phase II (KMG-II): from individual species to whole genera.</title>
        <authorList>
            <person name="Goeker M."/>
        </authorList>
    </citation>
    <scope>NUCLEOTIDE SEQUENCE [LARGE SCALE GENOMIC DNA]</scope>
    <source>
        <strain evidence="9 10">DSM 28823</strain>
    </source>
</reference>
<evidence type="ECO:0000256" key="3">
    <source>
        <dbReference type="ARBA" id="ARBA00022679"/>
    </source>
</evidence>
<sequence>MNALLHILVFAVLMFSGMPKLYAYRADSTNVRAHRQIYRNQEQISLAIQEALAQAAAGKELQFGDELISAEEILPEFYRKRAYKPAWSDFSTLLDAAQALNHSWEDGLTPTDYHAPTIQAVAHDLQGMLGGDYIDYQAVARFDILVTDAVLLYAYHLLEGKVNPESLDQKWNYSSRDLEEGVPAKLEQAIAAKDVAGSLARLRPRLEIYQAYRELLQHYAKEKDTVAWQTVGGTRWLEAGDQDSAVLQIRKRLQQTGQLSADTQSLFYDDALVADVVRFQQANGLTPDGVVGPQTREALNQSADFLLGKIRVNMERVRWVVSNLSDCYIVVNIPAFKIYYVDGTKLRYTSRVQVGRPYTRTPVFKSRLEYVEFNPPWIVPRSIIRTSILPELKKDPAYLSKNHFDLLDRAGKKLNPATIDFSQASLASFPYVVRQRPGAWNALGLVKLTFPNKYSVFMHDTPSKKLFGESQRAFSHGCIRIQNPLALAAVLLEGTDYDRARIDTILQSGQTIRAYPAKQVDVMVLYWTIGYDETGKLIFYPDIYRRDEPVLRQLDAKSQPRFNEKAF</sequence>
<keyword evidence="4 7" id="KW-0133">Cell shape</keyword>
<evidence type="ECO:0000256" key="6">
    <source>
        <dbReference type="ARBA" id="ARBA00023316"/>
    </source>
</evidence>
<dbReference type="Pfam" id="PF03734">
    <property type="entry name" value="YkuD"/>
    <property type="match status" value="1"/>
</dbReference>
<dbReference type="RefSeq" id="WP_107822852.1">
    <property type="nucleotide sequence ID" value="NZ_OY782574.1"/>
</dbReference>
<organism evidence="9 10">
    <name type="scientific">Mangrovibacterium marinum</name>
    <dbReference type="NCBI Taxonomy" id="1639118"/>
    <lineage>
        <taxon>Bacteria</taxon>
        <taxon>Pseudomonadati</taxon>
        <taxon>Bacteroidota</taxon>
        <taxon>Bacteroidia</taxon>
        <taxon>Marinilabiliales</taxon>
        <taxon>Prolixibacteraceae</taxon>
        <taxon>Mangrovibacterium</taxon>
    </lineage>
</organism>
<name>A0A2T5BZX9_9BACT</name>
<dbReference type="PANTHER" id="PTHR41533">
    <property type="entry name" value="L,D-TRANSPEPTIDASE HI_1667-RELATED"/>
    <property type="match status" value="1"/>
</dbReference>
<dbReference type="CDD" id="cd16913">
    <property type="entry name" value="YkuD_like"/>
    <property type="match status" value="1"/>
</dbReference>
<dbReference type="InterPro" id="IPR052905">
    <property type="entry name" value="LD-transpeptidase_YkuD-like"/>
</dbReference>
<dbReference type="EMBL" id="QAAD01000012">
    <property type="protein sequence ID" value="PTN07866.1"/>
    <property type="molecule type" value="Genomic_DNA"/>
</dbReference>
<dbReference type="Pfam" id="PF20142">
    <property type="entry name" value="Scaffold"/>
    <property type="match status" value="1"/>
</dbReference>
<feature type="active site" description="Nucleophile" evidence="7">
    <location>
        <position position="478"/>
    </location>
</feature>
<protein>
    <submittedName>
        <fullName evidence="9">Murein L,D-transpeptidase YcbB/YkuD</fullName>
    </submittedName>
</protein>
<comment type="pathway">
    <text evidence="1 7">Cell wall biogenesis; peptidoglycan biosynthesis.</text>
</comment>
<feature type="domain" description="L,D-TPase catalytic" evidence="8">
    <location>
        <begin position="327"/>
        <end position="505"/>
    </location>
</feature>
<dbReference type="InterPro" id="IPR038063">
    <property type="entry name" value="Transpep_catalytic_dom"/>
</dbReference>
<evidence type="ECO:0000256" key="2">
    <source>
        <dbReference type="ARBA" id="ARBA00005992"/>
    </source>
</evidence>
<dbReference type="GO" id="GO:0016740">
    <property type="term" value="F:transferase activity"/>
    <property type="evidence" value="ECO:0007669"/>
    <property type="project" value="UniProtKB-KW"/>
</dbReference>
<proteinExistence type="inferred from homology"/>
<dbReference type="GO" id="GO:0008360">
    <property type="term" value="P:regulation of cell shape"/>
    <property type="evidence" value="ECO:0007669"/>
    <property type="project" value="UniProtKB-UniRule"/>
</dbReference>
<keyword evidence="10" id="KW-1185">Reference proteome</keyword>
<evidence type="ECO:0000256" key="1">
    <source>
        <dbReference type="ARBA" id="ARBA00004752"/>
    </source>
</evidence>
<dbReference type="SUPFAM" id="SSF141523">
    <property type="entry name" value="L,D-transpeptidase catalytic domain-like"/>
    <property type="match status" value="1"/>
</dbReference>
<dbReference type="Pfam" id="PF01471">
    <property type="entry name" value="PG_binding_1"/>
    <property type="match status" value="1"/>
</dbReference>
<dbReference type="UniPathway" id="UPA00219"/>
<evidence type="ECO:0000256" key="5">
    <source>
        <dbReference type="ARBA" id="ARBA00022984"/>
    </source>
</evidence>
<dbReference type="InterPro" id="IPR045380">
    <property type="entry name" value="LD_TPept_scaffold_dom"/>
</dbReference>
<evidence type="ECO:0000313" key="10">
    <source>
        <dbReference type="Proteomes" id="UP000243525"/>
    </source>
</evidence>
<dbReference type="InterPro" id="IPR036366">
    <property type="entry name" value="PGBDSf"/>
</dbReference>
<evidence type="ECO:0000259" key="8">
    <source>
        <dbReference type="PROSITE" id="PS52029"/>
    </source>
</evidence>
<gene>
    <name evidence="9" type="ORF">C8N47_11228</name>
</gene>
<dbReference type="InterPro" id="IPR036365">
    <property type="entry name" value="PGBD-like_sf"/>
</dbReference>
<feature type="active site" description="Proton donor/acceptor" evidence="7">
    <location>
        <position position="459"/>
    </location>
</feature>
<dbReference type="Proteomes" id="UP000243525">
    <property type="component" value="Unassembled WGS sequence"/>
</dbReference>
<dbReference type="OrthoDB" id="9778545at2"/>
<dbReference type="PANTHER" id="PTHR41533:SF2">
    <property type="entry name" value="BLR7131 PROTEIN"/>
    <property type="match status" value="1"/>
</dbReference>
<keyword evidence="3" id="KW-0808">Transferase</keyword>
<evidence type="ECO:0000313" key="9">
    <source>
        <dbReference type="EMBL" id="PTN07866.1"/>
    </source>
</evidence>
<dbReference type="AlphaFoldDB" id="A0A2T5BZX9"/>
<comment type="similarity">
    <text evidence="2">Belongs to the YkuD family.</text>
</comment>
<dbReference type="SUPFAM" id="SSF47090">
    <property type="entry name" value="PGBD-like"/>
    <property type="match status" value="1"/>
</dbReference>
<dbReference type="Gene3D" id="2.40.440.10">
    <property type="entry name" value="L,D-transpeptidase catalytic domain-like"/>
    <property type="match status" value="1"/>
</dbReference>
<dbReference type="InterPro" id="IPR005490">
    <property type="entry name" value="LD_TPept_cat_dom"/>
</dbReference>
<keyword evidence="5 7" id="KW-0573">Peptidoglycan synthesis</keyword>
<dbReference type="GO" id="GO:0071555">
    <property type="term" value="P:cell wall organization"/>
    <property type="evidence" value="ECO:0007669"/>
    <property type="project" value="UniProtKB-UniRule"/>
</dbReference>
<dbReference type="GO" id="GO:0009252">
    <property type="term" value="P:peptidoglycan biosynthetic process"/>
    <property type="evidence" value="ECO:0007669"/>
    <property type="project" value="UniProtKB-UniPathway"/>
</dbReference>
<dbReference type="GO" id="GO:0004180">
    <property type="term" value="F:carboxypeptidase activity"/>
    <property type="evidence" value="ECO:0007669"/>
    <property type="project" value="UniProtKB-ARBA"/>
</dbReference>
<keyword evidence="6 7" id="KW-0961">Cell wall biogenesis/degradation</keyword>
<dbReference type="InterPro" id="IPR002477">
    <property type="entry name" value="Peptidoglycan-bd-like"/>
</dbReference>
<accession>A0A2T5BZX9</accession>
<comment type="caution">
    <text evidence="9">The sequence shown here is derived from an EMBL/GenBank/DDBJ whole genome shotgun (WGS) entry which is preliminary data.</text>
</comment>